<proteinExistence type="inferred from homology"/>
<feature type="active site" description="Proton donor" evidence="8">
    <location>
        <position position="85"/>
    </location>
</feature>
<feature type="active site" evidence="9">
    <location>
        <position position="85"/>
    </location>
</feature>
<evidence type="ECO:0000313" key="12">
    <source>
        <dbReference type="Proteomes" id="UP000322084"/>
    </source>
</evidence>
<dbReference type="NCBIfam" id="TIGR00652">
    <property type="entry name" value="DapF"/>
    <property type="match status" value="1"/>
</dbReference>
<comment type="subunit">
    <text evidence="8">Homodimer.</text>
</comment>
<dbReference type="Proteomes" id="UP000322084">
    <property type="component" value="Unassembled WGS sequence"/>
</dbReference>
<dbReference type="SUPFAM" id="SSF54506">
    <property type="entry name" value="Diaminopimelate epimerase-like"/>
    <property type="match status" value="2"/>
</dbReference>
<evidence type="ECO:0000256" key="7">
    <source>
        <dbReference type="ARBA" id="ARBA00051712"/>
    </source>
</evidence>
<dbReference type="RefSeq" id="WP_150001126.1">
    <property type="nucleotide sequence ID" value="NZ_BKCL01000010.1"/>
</dbReference>
<organism evidence="10 12">
    <name type="scientific">Iodidimonas gelatinilytica</name>
    <dbReference type="NCBI Taxonomy" id="1236966"/>
    <lineage>
        <taxon>Bacteria</taxon>
        <taxon>Pseudomonadati</taxon>
        <taxon>Pseudomonadota</taxon>
        <taxon>Alphaproteobacteria</taxon>
        <taxon>Iodidimonadales</taxon>
        <taxon>Iodidimonadaceae</taxon>
        <taxon>Iodidimonas</taxon>
    </lineage>
</organism>
<comment type="pathway">
    <text evidence="1 8">Amino-acid biosynthesis; L-lysine biosynthesis via DAP pathway; DL-2,6-diaminopimelate from LL-2,6-diaminopimelate: step 1/1.</text>
</comment>
<comment type="catalytic activity">
    <reaction evidence="7 8">
        <text>(2S,6S)-2,6-diaminopimelate = meso-2,6-diaminopimelate</text>
        <dbReference type="Rhea" id="RHEA:15393"/>
        <dbReference type="ChEBI" id="CHEBI:57609"/>
        <dbReference type="ChEBI" id="CHEBI:57791"/>
        <dbReference type="EC" id="5.1.1.7"/>
    </reaction>
</comment>
<evidence type="ECO:0000256" key="4">
    <source>
        <dbReference type="ARBA" id="ARBA00022605"/>
    </source>
</evidence>
<dbReference type="EMBL" id="BKCM01000012">
    <property type="protein sequence ID" value="GER01715.1"/>
    <property type="molecule type" value="Genomic_DNA"/>
</dbReference>
<dbReference type="UniPathway" id="UPA00034">
    <property type="reaction ID" value="UER00025"/>
</dbReference>
<dbReference type="Gene3D" id="3.10.310.10">
    <property type="entry name" value="Diaminopimelate Epimerase, Chain A, domain 1"/>
    <property type="match status" value="2"/>
</dbReference>
<accession>A0A5A7MSJ5</accession>
<evidence type="ECO:0000256" key="8">
    <source>
        <dbReference type="HAMAP-Rule" id="MF_00197"/>
    </source>
</evidence>
<evidence type="ECO:0000313" key="11">
    <source>
        <dbReference type="EMBL" id="GER01715.1"/>
    </source>
</evidence>
<keyword evidence="13" id="KW-1185">Reference proteome</keyword>
<feature type="site" description="Could be important to modulate the pK values of the two catalytic cysteine residues" evidence="8">
    <location>
        <position position="167"/>
    </location>
</feature>
<keyword evidence="5 8" id="KW-0457">Lysine biosynthesis</keyword>
<evidence type="ECO:0000256" key="2">
    <source>
        <dbReference type="ARBA" id="ARBA00010219"/>
    </source>
</evidence>
<evidence type="ECO:0000313" key="10">
    <source>
        <dbReference type="EMBL" id="GEQ98921.1"/>
    </source>
</evidence>
<dbReference type="PROSITE" id="PS01326">
    <property type="entry name" value="DAP_EPIMERASE"/>
    <property type="match status" value="1"/>
</dbReference>
<dbReference type="PANTHER" id="PTHR31689">
    <property type="entry name" value="DIAMINOPIMELATE EPIMERASE, CHLOROPLASTIC"/>
    <property type="match status" value="1"/>
</dbReference>
<feature type="binding site" evidence="8">
    <location>
        <position position="165"/>
    </location>
    <ligand>
        <name>substrate</name>
    </ligand>
</feature>
<comment type="caution">
    <text evidence="10">The sequence shown here is derived from an EMBL/GenBank/DDBJ whole genome shotgun (WGS) entry which is preliminary data.</text>
</comment>
<dbReference type="AlphaFoldDB" id="A0A5A7MSJ5"/>
<comment type="subcellular location">
    <subcellularLocation>
        <location evidence="8">Cytoplasm</location>
    </subcellularLocation>
</comment>
<feature type="binding site" evidence="8">
    <location>
        <begin position="216"/>
        <end position="217"/>
    </location>
    <ligand>
        <name>substrate</name>
    </ligand>
</feature>
<evidence type="ECO:0000256" key="5">
    <source>
        <dbReference type="ARBA" id="ARBA00023154"/>
    </source>
</evidence>
<evidence type="ECO:0000256" key="3">
    <source>
        <dbReference type="ARBA" id="ARBA00013080"/>
    </source>
</evidence>
<feature type="binding site" evidence="8">
    <location>
        <position position="198"/>
    </location>
    <ligand>
        <name>substrate</name>
    </ligand>
</feature>
<protein>
    <recommendedName>
        <fullName evidence="3 8">Diaminopimelate epimerase</fullName>
        <shortName evidence="8">DAP epimerase</shortName>
        <ecNumber evidence="3 8">5.1.1.7</ecNumber>
    </recommendedName>
    <alternativeName>
        <fullName evidence="8">PLP-independent amino acid racemase</fullName>
    </alternativeName>
</protein>
<feature type="binding site" evidence="8">
    <location>
        <position position="19"/>
    </location>
    <ligand>
        <name>substrate</name>
    </ligand>
</feature>
<name>A0A5A7MSJ5_9PROT</name>
<dbReference type="Pfam" id="PF01678">
    <property type="entry name" value="DAP_epimerase"/>
    <property type="match status" value="2"/>
</dbReference>
<dbReference type="EMBL" id="BKCL01000010">
    <property type="protein sequence ID" value="GEQ98921.1"/>
    <property type="molecule type" value="Genomic_DNA"/>
</dbReference>
<accession>A0A5A7N212</accession>
<dbReference type="HAMAP" id="MF_00197">
    <property type="entry name" value="DAP_epimerase"/>
    <property type="match status" value="1"/>
</dbReference>
<dbReference type="GO" id="GO:0008837">
    <property type="term" value="F:diaminopimelate epimerase activity"/>
    <property type="evidence" value="ECO:0007669"/>
    <property type="project" value="UniProtKB-UniRule"/>
</dbReference>
<evidence type="ECO:0000256" key="9">
    <source>
        <dbReference type="PROSITE-ProRule" id="PRU10125"/>
    </source>
</evidence>
<sequence length="287" mass="30667">MTNASPHGRPFIKMHGLGNDFIVFDAREIPLALTDDVVCALADRQTGIGCDQLIVLHPDKKPDAGGPADLFMEIRNADGSTVAACGNATRCVARLILEETGRDRALIRTRAGLLAADRDAFGIRVDMGRPGFHWQDLPLSHEMDTLMLDLHEGGLSQPTALSMGNPHLLFFLEGGLDVDVRAIGSTLEHHPWFPEAVNVSFVRVLAPDHLSVATWERGAGLTRACGTAACASLVGAHRRGYAGRAAQIDMSGGALHILWDDADHVLMSGDAEIAFHGRVALPLGHGA</sequence>
<dbReference type="EC" id="5.1.1.7" evidence="3 8"/>
<feature type="binding site" evidence="8">
    <location>
        <begin position="226"/>
        <end position="227"/>
    </location>
    <ligand>
        <name>substrate</name>
    </ligand>
</feature>
<comment type="similarity">
    <text evidence="2 8">Belongs to the diaminopimelate epimerase family.</text>
</comment>
<comment type="function">
    <text evidence="8">Catalyzes the stereoinversion of LL-2,6-diaminopimelate (L,L-DAP) to meso-diaminopimelate (meso-DAP), a precursor of L-lysine and an essential component of the bacterial peptidoglycan.</text>
</comment>
<dbReference type="InterPro" id="IPR018510">
    <property type="entry name" value="DAP_epimerase_AS"/>
</dbReference>
<dbReference type="InterPro" id="IPR001653">
    <property type="entry name" value="DAP_epimerase_DapF"/>
</dbReference>
<evidence type="ECO:0000256" key="6">
    <source>
        <dbReference type="ARBA" id="ARBA00023235"/>
    </source>
</evidence>
<reference evidence="12 13" key="1">
    <citation type="submission" date="2019-09" db="EMBL/GenBank/DDBJ databases">
        <title>NBRP : Genome information of microbial organism related human and environment.</title>
        <authorList>
            <person name="Hattori M."/>
            <person name="Oshima K."/>
            <person name="Inaba H."/>
            <person name="Suda W."/>
            <person name="Sakamoto M."/>
            <person name="Iino T."/>
            <person name="Kitahara M."/>
            <person name="Oshida Y."/>
            <person name="Iida T."/>
            <person name="Kudo T."/>
            <person name="Itoh T."/>
            <person name="Ohkuma M."/>
        </authorList>
    </citation>
    <scope>NUCLEOTIDE SEQUENCE [LARGE SCALE GENOMIC DNA]</scope>
    <source>
        <strain evidence="10 12">Hi-2</strain>
        <strain evidence="11 13">Mie-1</strain>
    </source>
</reference>
<keyword evidence="4 8" id="KW-0028">Amino-acid biosynthesis</keyword>
<dbReference type="GO" id="GO:0005829">
    <property type="term" value="C:cytosol"/>
    <property type="evidence" value="ECO:0007669"/>
    <property type="project" value="TreeGrafter"/>
</dbReference>
<dbReference type="PANTHER" id="PTHR31689:SF0">
    <property type="entry name" value="DIAMINOPIMELATE EPIMERASE"/>
    <property type="match status" value="1"/>
</dbReference>
<keyword evidence="8" id="KW-0963">Cytoplasm</keyword>
<evidence type="ECO:0000313" key="13">
    <source>
        <dbReference type="Proteomes" id="UP000325187"/>
    </source>
</evidence>
<keyword evidence="6 8" id="KW-0413">Isomerase</keyword>
<gene>
    <name evidence="8 10" type="primary">dapF</name>
    <name evidence="10" type="ORF">JCM17844_25580</name>
    <name evidence="11" type="ORF">JCM17845_23380</name>
</gene>
<evidence type="ECO:0000256" key="1">
    <source>
        <dbReference type="ARBA" id="ARBA00005196"/>
    </source>
</evidence>
<feature type="binding site" evidence="8">
    <location>
        <position position="52"/>
    </location>
    <ligand>
        <name>substrate</name>
    </ligand>
</feature>
<feature type="binding site" evidence="8">
    <location>
        <begin position="86"/>
        <end position="87"/>
    </location>
    <ligand>
        <name>substrate</name>
    </ligand>
</feature>
<feature type="binding site" evidence="8">
    <location>
        <position position="76"/>
    </location>
    <ligand>
        <name>substrate</name>
    </ligand>
</feature>
<feature type="active site" description="Proton acceptor" evidence="8">
    <location>
        <position position="225"/>
    </location>
</feature>
<dbReference type="GO" id="GO:0009089">
    <property type="term" value="P:lysine biosynthetic process via diaminopimelate"/>
    <property type="evidence" value="ECO:0007669"/>
    <property type="project" value="UniProtKB-UniRule"/>
</dbReference>
<dbReference type="Proteomes" id="UP000325187">
    <property type="component" value="Unassembled WGS sequence"/>
</dbReference>
<feature type="site" description="Could be important to modulate the pK values of the two catalytic cysteine residues" evidence="8">
    <location>
        <position position="216"/>
    </location>
</feature>